<feature type="compositionally biased region" description="Basic and acidic residues" evidence="1">
    <location>
        <begin position="539"/>
        <end position="548"/>
    </location>
</feature>
<proteinExistence type="predicted"/>
<feature type="region of interest" description="Disordered" evidence="1">
    <location>
        <begin position="667"/>
        <end position="686"/>
    </location>
</feature>
<dbReference type="AlphaFoldDB" id="A0A077RBJ5"/>
<feature type="region of interest" description="Disordered" evidence="1">
    <location>
        <begin position="610"/>
        <end position="638"/>
    </location>
</feature>
<evidence type="ECO:0000313" key="2">
    <source>
        <dbReference type="EMBL" id="CDI56566.1"/>
    </source>
</evidence>
<organism evidence="2">
    <name type="scientific">Melanopsichium pennsylvanicum 4</name>
    <dbReference type="NCBI Taxonomy" id="1398559"/>
    <lineage>
        <taxon>Eukaryota</taxon>
        <taxon>Fungi</taxon>
        <taxon>Dikarya</taxon>
        <taxon>Basidiomycota</taxon>
        <taxon>Ustilaginomycotina</taxon>
        <taxon>Ustilaginomycetes</taxon>
        <taxon>Ustilaginales</taxon>
        <taxon>Ustilaginaceae</taxon>
        <taxon>Melanopsichium</taxon>
    </lineage>
</organism>
<feature type="region of interest" description="Disordered" evidence="1">
    <location>
        <begin position="250"/>
        <end position="324"/>
    </location>
</feature>
<feature type="region of interest" description="Disordered" evidence="1">
    <location>
        <begin position="1060"/>
        <end position="1097"/>
    </location>
</feature>
<feature type="compositionally biased region" description="Polar residues" evidence="1">
    <location>
        <begin position="260"/>
        <end position="276"/>
    </location>
</feature>
<feature type="region of interest" description="Disordered" evidence="1">
    <location>
        <begin position="1"/>
        <end position="34"/>
    </location>
</feature>
<reference evidence="2" key="1">
    <citation type="journal article" date="2014" name="Genome Biol. Evol.">
        <title>Gene Loss Rather Than Gene Gain Is Associated with a Host Jump from Monocots to Dicots in the Smut Fungus Melanopsichium pennsylvanicum.</title>
        <authorList>
            <person name="Sharma R."/>
            <person name="Mishra B."/>
            <person name="Runge F."/>
            <person name="Thines M."/>
        </authorList>
    </citation>
    <scope>NUCLEOTIDE SEQUENCE</scope>
    <source>
        <strain evidence="2">4</strain>
    </source>
</reference>
<accession>A0A077RBJ5</accession>
<feature type="region of interest" description="Disordered" evidence="1">
    <location>
        <begin position="1013"/>
        <end position="1041"/>
    </location>
</feature>
<feature type="compositionally biased region" description="Polar residues" evidence="1">
    <location>
        <begin position="285"/>
        <end position="295"/>
    </location>
</feature>
<sequence>MPRDGPSHVHTSSDSSAQMNASNSQTPPTNAASNGVTDISIVSRIYSPCFGNADLKTYVDARMYGLSFRRLHDEWKVLGKPRLNTSHWPRMSGHQGLPASPNDLVNVTEYYDRKIFEQVVLEAQGKPADRDRPLDDFLISMVTIAAVINADFVVYRLIRDQPSVEEAVSQRTWHQHFTTFLKDSIHYFCNERRVCERLGTHECMIPLLFGRAYYMSLPTLLDAFKYQVEIFQNLFPNFGDHISRCAAAQPRLQRHRTPPSGVTSPISLSTNTNSDHTTSRRDSSVDQAYKQTGQRSYDGEIRTSGQVLDGEKGWQQTSSSDRPLSVAVVPNELKRRKDLFAASIDSAIRCDVPLEDVVSLIDSRLSISNSTTASSGSTTLSMGASAPLLRAQGNSGISSRTFLPSSNLDWSKRRRGKASDMSTEDSGADIDATNLTLRPPLQSHASWSSGVPERSTSEEYNMMTAEEILSAQHARAHSSSAYSYFSSLPTTPTEMLSTDSLLQHQEGSHAYADRRTHRSNSGLLPLTSSFDPASRKRTRAEQNREKMKAYHRRVMQQREALSSVLMDVSSHVGSIPTSTSTEAGTGSLMGTVGAEVQPLLEIGQSSSVAGTMSSFERSTQGPSWSVSLRNKQKQESKARLRKREIDQVYELSSYARYATAMLTRTSTGADFRGGSESKPGSSATPWRQLHKHQVAEADLHVSQAILRVFLRHRPSWIALVSAEQRLAGEVAKLFPRKEKEKMLQEEGRDRESGASAGKEIKGLIERIQMQERMGTLAINISGEQIPSVPGTSLYDQQDYFARSSAGIANTDAGPSRAAAVQQIVAQSGRSQPVFLQDGGAMLLSPSASEYDAAVSPSGVTRPMGAEEGADYFVQERSRYAGRVSGGSDTGASALSATIPAEYNVDQANAQYGRMAPSHRNAASASVMPPSVLSSSSGHVYNVFYTEQGSQPRMGTQEMDRQTQAQMSGIQPAQTFQGTQLRMSTPYDGRGYSQEMMQGAPTLGIEPASALYQVQSLQQQQQQHHYHHHQYHYPSQSGASAQADIHQPLGFQPASENMVQYRNQPSSTQFSPTHLQQHHQQQQQQHAYGTPGSYDGAQ</sequence>
<feature type="compositionally biased region" description="Polar residues" evidence="1">
    <location>
        <begin position="1060"/>
        <end position="1074"/>
    </location>
</feature>
<feature type="compositionally biased region" description="Polar residues" evidence="1">
    <location>
        <begin position="9"/>
        <end position="34"/>
    </location>
</feature>
<dbReference type="EMBL" id="HG529694">
    <property type="protein sequence ID" value="CDI56566.1"/>
    <property type="molecule type" value="Genomic_DNA"/>
</dbReference>
<protein>
    <submittedName>
        <fullName evidence="2">Uncharacterized protein</fullName>
    </submittedName>
</protein>
<name>A0A077RBJ5_9BASI</name>
<evidence type="ECO:0000256" key="1">
    <source>
        <dbReference type="SAM" id="MobiDB-lite"/>
    </source>
</evidence>
<feature type="region of interest" description="Disordered" evidence="1">
    <location>
        <begin position="505"/>
        <end position="548"/>
    </location>
</feature>
<feature type="compositionally biased region" description="Polar residues" evidence="1">
    <location>
        <begin position="519"/>
        <end position="531"/>
    </location>
</feature>
<feature type="compositionally biased region" description="Polar residues" evidence="1">
    <location>
        <begin position="610"/>
        <end position="629"/>
    </location>
</feature>
<feature type="region of interest" description="Disordered" evidence="1">
    <location>
        <begin position="413"/>
        <end position="456"/>
    </location>
</feature>